<feature type="region of interest" description="Disordered" evidence="1">
    <location>
        <begin position="1"/>
        <end position="26"/>
    </location>
</feature>
<dbReference type="EMBL" id="AVOT02007844">
    <property type="protein sequence ID" value="MBW0484763.1"/>
    <property type="molecule type" value="Genomic_DNA"/>
</dbReference>
<accession>A0A9Q3GY92</accession>
<gene>
    <name evidence="2" type="ORF">O181_024478</name>
</gene>
<feature type="compositionally biased region" description="Basic and acidic residues" evidence="1">
    <location>
        <begin position="162"/>
        <end position="182"/>
    </location>
</feature>
<dbReference type="AlphaFoldDB" id="A0A9Q3GY92"/>
<comment type="caution">
    <text evidence="2">The sequence shown here is derived from an EMBL/GenBank/DDBJ whole genome shotgun (WGS) entry which is preliminary data.</text>
</comment>
<sequence>MEATIKFNQMDAEREKARPGPDLESLPQERHVVRMPELPPFPKGWTISSGSHRNIPVQVQNLVKIRQGRGVGNMPKPLEGGHELLLTHQELSGSGEYHRALGRMEPIVLQRQGQKDEKLVEEPNSFIHRPEEGVGNDPSFGERRSSSINQLHTSCRGVQGKSQKDLRRSIEVPRTINEREKA</sequence>
<keyword evidence="3" id="KW-1185">Reference proteome</keyword>
<feature type="region of interest" description="Disordered" evidence="1">
    <location>
        <begin position="113"/>
        <end position="182"/>
    </location>
</feature>
<protein>
    <submittedName>
        <fullName evidence="2">Uncharacterized protein</fullName>
    </submittedName>
</protein>
<proteinExistence type="predicted"/>
<feature type="compositionally biased region" description="Basic and acidic residues" evidence="1">
    <location>
        <begin position="11"/>
        <end position="26"/>
    </location>
</feature>
<organism evidence="2 3">
    <name type="scientific">Austropuccinia psidii MF-1</name>
    <dbReference type="NCBI Taxonomy" id="1389203"/>
    <lineage>
        <taxon>Eukaryota</taxon>
        <taxon>Fungi</taxon>
        <taxon>Dikarya</taxon>
        <taxon>Basidiomycota</taxon>
        <taxon>Pucciniomycotina</taxon>
        <taxon>Pucciniomycetes</taxon>
        <taxon>Pucciniales</taxon>
        <taxon>Sphaerophragmiaceae</taxon>
        <taxon>Austropuccinia</taxon>
    </lineage>
</organism>
<evidence type="ECO:0000256" key="1">
    <source>
        <dbReference type="SAM" id="MobiDB-lite"/>
    </source>
</evidence>
<dbReference type="Proteomes" id="UP000765509">
    <property type="component" value="Unassembled WGS sequence"/>
</dbReference>
<reference evidence="2" key="1">
    <citation type="submission" date="2021-03" db="EMBL/GenBank/DDBJ databases">
        <title>Draft genome sequence of rust myrtle Austropuccinia psidii MF-1, a brazilian biotype.</title>
        <authorList>
            <person name="Quecine M.C."/>
            <person name="Pachon D.M.R."/>
            <person name="Bonatelli M.L."/>
            <person name="Correr F.H."/>
            <person name="Franceschini L.M."/>
            <person name="Leite T.F."/>
            <person name="Margarido G.R.A."/>
            <person name="Almeida C.A."/>
            <person name="Ferrarezi J.A."/>
            <person name="Labate C.A."/>
        </authorList>
    </citation>
    <scope>NUCLEOTIDE SEQUENCE</scope>
    <source>
        <strain evidence="2">MF-1</strain>
    </source>
</reference>
<name>A0A9Q3GY92_9BASI</name>
<evidence type="ECO:0000313" key="3">
    <source>
        <dbReference type="Proteomes" id="UP000765509"/>
    </source>
</evidence>
<evidence type="ECO:0000313" key="2">
    <source>
        <dbReference type="EMBL" id="MBW0484763.1"/>
    </source>
</evidence>